<evidence type="ECO:0000313" key="7">
    <source>
        <dbReference type="Proteomes" id="UP000217785"/>
    </source>
</evidence>
<dbReference type="PROSITE" id="PS50305">
    <property type="entry name" value="SIRTUIN"/>
    <property type="match status" value="1"/>
</dbReference>
<evidence type="ECO:0000256" key="1">
    <source>
        <dbReference type="ARBA" id="ARBA00012928"/>
    </source>
</evidence>
<dbReference type="Pfam" id="PF02146">
    <property type="entry name" value="SIR2"/>
    <property type="match status" value="1"/>
</dbReference>
<dbReference type="AlphaFoldDB" id="A0A292YSC8"/>
<accession>A0A292YSC8</accession>
<organism evidence="6 7">
    <name type="scientific">Effusibacillus lacus</name>
    <dbReference type="NCBI Taxonomy" id="1348429"/>
    <lineage>
        <taxon>Bacteria</taxon>
        <taxon>Bacillati</taxon>
        <taxon>Bacillota</taxon>
        <taxon>Bacilli</taxon>
        <taxon>Bacillales</taxon>
        <taxon>Alicyclobacillaceae</taxon>
        <taxon>Effusibacillus</taxon>
    </lineage>
</organism>
<evidence type="ECO:0000256" key="4">
    <source>
        <dbReference type="PROSITE-ProRule" id="PRU00236"/>
    </source>
</evidence>
<dbReference type="EMBL" id="BDUF01000109">
    <property type="protein sequence ID" value="GAX91821.1"/>
    <property type="molecule type" value="Genomic_DNA"/>
</dbReference>
<dbReference type="GO" id="GO:0046872">
    <property type="term" value="F:metal ion binding"/>
    <property type="evidence" value="ECO:0007669"/>
    <property type="project" value="UniProtKB-KW"/>
</dbReference>
<evidence type="ECO:0000256" key="2">
    <source>
        <dbReference type="ARBA" id="ARBA00022679"/>
    </source>
</evidence>
<comment type="caution">
    <text evidence="6">The sequence shown here is derived from an EMBL/GenBank/DDBJ whole genome shotgun (WGS) entry which is preliminary data.</text>
</comment>
<dbReference type="InterPro" id="IPR026590">
    <property type="entry name" value="Ssirtuin_cat_dom"/>
</dbReference>
<feature type="active site" description="Proton acceptor" evidence="4">
    <location>
        <position position="113"/>
    </location>
</feature>
<feature type="binding site" evidence="4">
    <location>
        <position position="124"/>
    </location>
    <ligand>
        <name>Zn(2+)</name>
        <dbReference type="ChEBI" id="CHEBI:29105"/>
    </ligand>
</feature>
<keyword evidence="2" id="KW-0808">Transferase</keyword>
<dbReference type="CDD" id="cd01407">
    <property type="entry name" value="SIR2-fam"/>
    <property type="match status" value="1"/>
</dbReference>
<reference evidence="7" key="1">
    <citation type="submission" date="2017-07" db="EMBL/GenBank/DDBJ databases">
        <title>Draft genome sequence of Effusibacillus lacus strain skLN1.</title>
        <authorList>
            <person name="Watanabe M."/>
            <person name="Kojima H."/>
            <person name="Fukui M."/>
        </authorList>
    </citation>
    <scope>NUCLEOTIDE SEQUENCE [LARGE SCALE GENOMIC DNA]</scope>
    <source>
        <strain evidence="7">skLN1</strain>
    </source>
</reference>
<feature type="binding site" evidence="4">
    <location>
        <position position="144"/>
    </location>
    <ligand>
        <name>Zn(2+)</name>
        <dbReference type="ChEBI" id="CHEBI:29105"/>
    </ligand>
</feature>
<dbReference type="PANTHER" id="PTHR11085">
    <property type="entry name" value="NAD-DEPENDENT PROTEIN DEACYLASE SIRTUIN-5, MITOCHONDRIAL-RELATED"/>
    <property type="match status" value="1"/>
</dbReference>
<dbReference type="Gene3D" id="3.30.1600.10">
    <property type="entry name" value="SIR2/SIRT2 'Small Domain"/>
    <property type="match status" value="1"/>
</dbReference>
<feature type="binding site" evidence="4">
    <location>
        <position position="141"/>
    </location>
    <ligand>
        <name>Zn(2+)</name>
        <dbReference type="ChEBI" id="CHEBI:29105"/>
    </ligand>
</feature>
<dbReference type="InterPro" id="IPR003000">
    <property type="entry name" value="Sirtuin"/>
</dbReference>
<feature type="domain" description="Deacetylase sirtuin-type" evidence="5">
    <location>
        <begin position="1"/>
        <end position="222"/>
    </location>
</feature>
<dbReference type="InterPro" id="IPR050134">
    <property type="entry name" value="NAD-dep_sirtuin_deacylases"/>
</dbReference>
<evidence type="ECO:0000313" key="6">
    <source>
        <dbReference type="EMBL" id="GAX91821.1"/>
    </source>
</evidence>
<dbReference type="InterPro" id="IPR029035">
    <property type="entry name" value="DHS-like_NAD/FAD-binding_dom"/>
</dbReference>
<keyword evidence="7" id="KW-1185">Reference proteome</keyword>
<dbReference type="InterPro" id="IPR026591">
    <property type="entry name" value="Sirtuin_cat_small_dom_sf"/>
</dbReference>
<dbReference type="GO" id="GO:0017136">
    <property type="term" value="F:histone deacetylase activity, NAD-dependent"/>
    <property type="evidence" value="ECO:0007669"/>
    <property type="project" value="TreeGrafter"/>
</dbReference>
<dbReference type="GO" id="GO:0070403">
    <property type="term" value="F:NAD+ binding"/>
    <property type="evidence" value="ECO:0007669"/>
    <property type="project" value="InterPro"/>
</dbReference>
<evidence type="ECO:0000256" key="3">
    <source>
        <dbReference type="ARBA" id="ARBA00023027"/>
    </source>
</evidence>
<keyword evidence="4" id="KW-0479">Metal-binding</keyword>
<dbReference type="PANTHER" id="PTHR11085:SF10">
    <property type="entry name" value="NAD-DEPENDENT PROTEIN DEACYLASE SIRTUIN-5, MITOCHONDRIAL-RELATED"/>
    <property type="match status" value="1"/>
</dbReference>
<feature type="binding site" evidence="4">
    <location>
        <position position="121"/>
    </location>
    <ligand>
        <name>Zn(2+)</name>
        <dbReference type="ChEBI" id="CHEBI:29105"/>
    </ligand>
</feature>
<keyword evidence="4" id="KW-0862">Zinc</keyword>
<dbReference type="Proteomes" id="UP000217785">
    <property type="component" value="Unassembled WGS sequence"/>
</dbReference>
<keyword evidence="3" id="KW-0520">NAD</keyword>
<dbReference type="EC" id="2.3.1.286" evidence="1"/>
<name>A0A292YSC8_9BACL</name>
<dbReference type="Gene3D" id="3.40.50.1220">
    <property type="entry name" value="TPP-binding domain"/>
    <property type="match status" value="1"/>
</dbReference>
<protein>
    <recommendedName>
        <fullName evidence="1">protein acetyllysine N-acetyltransferase</fullName>
        <ecNumber evidence="1">2.3.1.286</ecNumber>
    </recommendedName>
</protein>
<dbReference type="SUPFAM" id="SSF52467">
    <property type="entry name" value="DHS-like NAD/FAD-binding domain"/>
    <property type="match status" value="1"/>
</dbReference>
<gene>
    <name evidence="6" type="ORF">EFBL_3512</name>
</gene>
<evidence type="ECO:0000259" key="5">
    <source>
        <dbReference type="PROSITE" id="PS50305"/>
    </source>
</evidence>
<proteinExistence type="predicted"/>
<sequence>MISRDALEVWKRQVAGSFHPIAVTGAGISVPSGLPTVSADWKGIPLREFFTLDMFLRETERFYQYYRHILQHWTHARPNQAHYSLAKKGIPVITQNIDGLHSMAGSRHVLELHGNLLELVCTNCRSIYSSQLAYRQKLPQCASCRGLLKPNIVLVGEEVYHYGTAVDWVGRADLLLIVGTRLEMAPCNELLEIAKRNGAAIIRINRRAEVILPQILSGSSSE</sequence>